<sequence>MQDDQLIFMISLPRSGSTLLQKILGGHSDIYTRSEPWLMLHPLYALKTEGIQTRYNAKLAADGVQNFLQELPTEDENYYSSRIRDCYLSLYAPYLNASGKGRFLDKTPRYYEIFDELQKTFPRAKFIILYRNPMAVLASMLETWVKGRYEKLKSYKCDLYEGVEFLQRDFTAYTNTHVVRYEELLLNPEAETEALFNFLQLPNQPDCIEYGRQKGERWMYGDPETVYKKSRPDSQHIDAWHRQLAKPEERKLISDYLHGLGETAFARLGYSFKDAAKVIADADQQNGGSPEGGTSLANLLLSDVELIKQVQHSNAKLRNDIAGYKAQLQNMQQQLEGLEAERGSKQARIEELHGEIGTYEAWLSDRDRQIQSRDEQIQARDIQLNERDAQLQERDLQVRYRDEQLKSRDEQLKARDIQLKERDIQLKERDAQLQERDLQVRHRDEQLKSRDEQLKACVEQIQARDIQLKERDAQLQERDLQVRYRDEQLKSRDEQLKARDEQILARDEQLARRDMAVEARDVLLIEREQKIQASEARLKACDKQIQLLDVQIAERDVELRRGNDDRARLDAELSAFSERLAQSGGELSASRSALVQEQQRVQEFESNLTSVLTATKGLTEHRAYIRPFKKLQAYRGLLSHLNAIRKKHAALLNRLDK</sequence>
<reference evidence="3" key="1">
    <citation type="submission" date="2019-12" db="EMBL/GenBank/DDBJ databases">
        <title>Hybrid Genome Assemblies of two High G+C Isolates from Undergraduate Microbiology Courses.</title>
        <authorList>
            <person name="Ne Ville C.J."/>
            <person name="Enright D."/>
            <person name="Hernandez I."/>
            <person name="Dodsworth J."/>
            <person name="Orwin P.M."/>
        </authorList>
    </citation>
    <scope>NUCLEOTIDE SEQUENCE [LARGE SCALE GENOMIC DNA]</scope>
    <source>
        <strain evidence="3">Neo</strain>
    </source>
</reference>
<gene>
    <name evidence="3" type="ORF">GPJ81_00660</name>
</gene>
<evidence type="ECO:0000256" key="2">
    <source>
        <dbReference type="SAM" id="Coils"/>
    </source>
</evidence>
<dbReference type="Pfam" id="PF13469">
    <property type="entry name" value="Sulfotransfer_3"/>
    <property type="match status" value="1"/>
</dbReference>
<keyword evidence="1" id="KW-0808">Transferase</keyword>
<name>A0A6I6GLN8_9PSED</name>
<proteinExistence type="predicted"/>
<dbReference type="GO" id="GO:0008476">
    <property type="term" value="F:protein-tyrosine sulfotransferase activity"/>
    <property type="evidence" value="ECO:0007669"/>
    <property type="project" value="InterPro"/>
</dbReference>
<feature type="coiled-coil region" evidence="2">
    <location>
        <begin position="307"/>
        <end position="355"/>
    </location>
</feature>
<evidence type="ECO:0000256" key="1">
    <source>
        <dbReference type="ARBA" id="ARBA00022679"/>
    </source>
</evidence>
<dbReference type="InterPro" id="IPR027417">
    <property type="entry name" value="P-loop_NTPase"/>
</dbReference>
<dbReference type="RefSeq" id="WP_157190603.1">
    <property type="nucleotide sequence ID" value="NZ_CP046621.1"/>
</dbReference>
<dbReference type="SUPFAM" id="SSF52540">
    <property type="entry name" value="P-loop containing nucleoside triphosphate hydrolases"/>
    <property type="match status" value="1"/>
</dbReference>
<dbReference type="PANTHER" id="PTHR12788">
    <property type="entry name" value="PROTEIN-TYROSINE SULFOTRANSFERASE 2"/>
    <property type="match status" value="1"/>
</dbReference>
<evidence type="ECO:0000313" key="3">
    <source>
        <dbReference type="EMBL" id="QGW75243.1"/>
    </source>
</evidence>
<dbReference type="InterPro" id="IPR026634">
    <property type="entry name" value="TPST-like"/>
</dbReference>
<evidence type="ECO:0000313" key="4">
    <source>
        <dbReference type="Proteomes" id="UP000426235"/>
    </source>
</evidence>
<evidence type="ECO:0008006" key="5">
    <source>
        <dbReference type="Google" id="ProtNLM"/>
    </source>
</evidence>
<dbReference type="Proteomes" id="UP000426235">
    <property type="component" value="Chromosome"/>
</dbReference>
<dbReference type="EMBL" id="CP046621">
    <property type="protein sequence ID" value="QGW75243.1"/>
    <property type="molecule type" value="Genomic_DNA"/>
</dbReference>
<dbReference type="PANTHER" id="PTHR12788:SF10">
    <property type="entry name" value="PROTEIN-TYROSINE SULFOTRANSFERASE"/>
    <property type="match status" value="1"/>
</dbReference>
<organism evidence="3 4">
    <name type="scientific">Pseudomonas alkylphenolica</name>
    <dbReference type="NCBI Taxonomy" id="237609"/>
    <lineage>
        <taxon>Bacteria</taxon>
        <taxon>Pseudomonadati</taxon>
        <taxon>Pseudomonadota</taxon>
        <taxon>Gammaproteobacteria</taxon>
        <taxon>Pseudomonadales</taxon>
        <taxon>Pseudomonadaceae</taxon>
        <taxon>Pseudomonas</taxon>
    </lineage>
</organism>
<dbReference type="Gene3D" id="3.40.50.300">
    <property type="entry name" value="P-loop containing nucleotide triphosphate hydrolases"/>
    <property type="match status" value="1"/>
</dbReference>
<keyword evidence="4" id="KW-1185">Reference proteome</keyword>
<accession>A0A6I6GLN8</accession>
<dbReference type="AlphaFoldDB" id="A0A6I6GLN8"/>
<keyword evidence="2" id="KW-0175">Coiled coil</keyword>
<protein>
    <recommendedName>
        <fullName evidence="5">Sulfotransferase</fullName>
    </recommendedName>
</protein>